<sequence length="107" mass="11923">MSSSPETDDQSDFQHVEDEIRCQLLKCGIAQSTTQDGIVSVAEWRSTARAIGRALKRPIKTFLAGNSVYAILGDWPRDDEERTLHQQNVHDAAVTMNELVAKRLGVK</sequence>
<name>A0A6G8KU42_9MICO</name>
<organism evidence="1 2">
    <name type="scientific">Brevibacterium luteolum</name>
    <dbReference type="NCBI Taxonomy" id="199591"/>
    <lineage>
        <taxon>Bacteria</taxon>
        <taxon>Bacillati</taxon>
        <taxon>Actinomycetota</taxon>
        <taxon>Actinomycetes</taxon>
        <taxon>Micrococcales</taxon>
        <taxon>Brevibacteriaceae</taxon>
        <taxon>Brevibacterium</taxon>
    </lineage>
</organism>
<dbReference type="KEGG" id="blut:EW640_01715"/>
<reference evidence="1 2" key="1">
    <citation type="submission" date="2019-02" db="EMBL/GenBank/DDBJ databases">
        <title>Complete Genome Sequence and Methylome Analysis of Brevibacterium luteolum NEB1784.</title>
        <authorList>
            <person name="Fomenkov A."/>
            <person name="Roberts R.J."/>
        </authorList>
    </citation>
    <scope>NUCLEOTIDE SEQUENCE [LARGE SCALE GENOMIC DNA]</scope>
    <source>
        <strain evidence="1 2">NEB1784</strain>
    </source>
</reference>
<proteinExistence type="predicted"/>
<dbReference type="EMBL" id="CP035810">
    <property type="protein sequence ID" value="QIN28141.1"/>
    <property type="molecule type" value="Genomic_DNA"/>
</dbReference>
<accession>A0A6G8KU42</accession>
<dbReference type="RefSeq" id="WP_165882688.1">
    <property type="nucleotide sequence ID" value="NZ_CP035810.1"/>
</dbReference>
<evidence type="ECO:0000313" key="2">
    <source>
        <dbReference type="Proteomes" id="UP000501518"/>
    </source>
</evidence>
<dbReference type="AlphaFoldDB" id="A0A6G8KU42"/>
<dbReference type="Proteomes" id="UP000501518">
    <property type="component" value="Chromosome"/>
</dbReference>
<gene>
    <name evidence="1" type="ORF">EW640_01715</name>
</gene>
<evidence type="ECO:0000313" key="1">
    <source>
        <dbReference type="EMBL" id="QIN28141.1"/>
    </source>
</evidence>
<protein>
    <submittedName>
        <fullName evidence="1">Uncharacterized protein</fullName>
    </submittedName>
</protein>